<dbReference type="RefSeq" id="WP_230000917.1">
    <property type="nucleotide sequence ID" value="NZ_JAJJMN010000002.1"/>
</dbReference>
<protein>
    <submittedName>
        <fullName evidence="1">Uncharacterized protein</fullName>
    </submittedName>
</protein>
<evidence type="ECO:0000313" key="1">
    <source>
        <dbReference type="EMBL" id="MCC9019918.1"/>
    </source>
</evidence>
<comment type="caution">
    <text evidence="1">The sequence shown here is derived from an EMBL/GenBank/DDBJ whole genome shotgun (WGS) entry which is preliminary data.</text>
</comment>
<proteinExistence type="predicted"/>
<keyword evidence="2" id="KW-1185">Reference proteome</keyword>
<accession>A0ABS8M525</accession>
<gene>
    <name evidence="1" type="ORF">LNQ34_19295</name>
</gene>
<dbReference type="Proteomes" id="UP001430700">
    <property type="component" value="Unassembled WGS sequence"/>
</dbReference>
<name>A0ABS8M525_9FLAO</name>
<sequence>MIIQISNPTVLKNYDEDDETIAGALKSIFPHDTEMAFLKWNYIYIPLSYKYDISIIAVDFINLYEFLHDSTKEHLVINWPSSTFVSKWEIFKDGHNLKIVSKWKEVLGEVSDLLNSDNILLIKTNELYLELEKILLFLKKALEINGYNNNNLSDFYLFEKINLSL</sequence>
<dbReference type="EMBL" id="JAJJMN010000002">
    <property type="protein sequence ID" value="MCC9019918.1"/>
    <property type="molecule type" value="Genomic_DNA"/>
</dbReference>
<evidence type="ECO:0000313" key="2">
    <source>
        <dbReference type="Proteomes" id="UP001430700"/>
    </source>
</evidence>
<reference evidence="1" key="1">
    <citation type="submission" date="2021-11" db="EMBL/GenBank/DDBJ databases">
        <title>Description of novel Flavobacterium species.</title>
        <authorList>
            <person name="Saticioglu I.B."/>
            <person name="Ay H."/>
            <person name="Altun S."/>
            <person name="Duman M."/>
        </authorList>
    </citation>
    <scope>NUCLEOTIDE SEQUENCE</scope>
    <source>
        <strain evidence="1">F-126</strain>
    </source>
</reference>
<organism evidence="1 2">
    <name type="scientific">Flavobacterium lipolyticum</name>
    <dbReference type="NCBI Taxonomy" id="2893754"/>
    <lineage>
        <taxon>Bacteria</taxon>
        <taxon>Pseudomonadati</taxon>
        <taxon>Bacteroidota</taxon>
        <taxon>Flavobacteriia</taxon>
        <taxon>Flavobacteriales</taxon>
        <taxon>Flavobacteriaceae</taxon>
        <taxon>Flavobacterium</taxon>
    </lineage>
</organism>